<keyword evidence="5 9" id="KW-0378">Hydrolase</keyword>
<evidence type="ECO:0000256" key="3">
    <source>
        <dbReference type="ARBA" id="ARBA00007275"/>
    </source>
</evidence>
<dbReference type="InterPro" id="IPR015797">
    <property type="entry name" value="NUDIX_hydrolase-like_dom_sf"/>
</dbReference>
<comment type="cofactor">
    <cofactor evidence="2">
        <name>Mg(2+)</name>
        <dbReference type="ChEBI" id="CHEBI:18420"/>
    </cofactor>
</comment>
<dbReference type="PANTHER" id="PTHR11839">
    <property type="entry name" value="UDP/ADP-SUGAR PYROPHOSPHATASE"/>
    <property type="match status" value="1"/>
</dbReference>
<evidence type="ECO:0000256" key="6">
    <source>
        <dbReference type="ARBA" id="ARBA00032162"/>
    </source>
</evidence>
<evidence type="ECO:0000256" key="5">
    <source>
        <dbReference type="ARBA" id="ARBA00022801"/>
    </source>
</evidence>
<dbReference type="PROSITE" id="PS51462">
    <property type="entry name" value="NUDIX"/>
    <property type="match status" value="1"/>
</dbReference>
<comment type="caution">
    <text evidence="9">The sequence shown here is derived from an EMBL/GenBank/DDBJ whole genome shotgun (WGS) entry which is preliminary data.</text>
</comment>
<proteinExistence type="inferred from homology"/>
<dbReference type="EMBL" id="JACFXV010000029">
    <property type="protein sequence ID" value="MBA5775668.1"/>
    <property type="molecule type" value="Genomic_DNA"/>
</dbReference>
<accession>A0A839A9D4</accession>
<evidence type="ECO:0000313" key="10">
    <source>
        <dbReference type="Proteomes" id="UP000541109"/>
    </source>
</evidence>
<comment type="similarity">
    <text evidence="3">Belongs to the Nudix hydrolase family. NudK subfamily.</text>
</comment>
<evidence type="ECO:0000256" key="7">
    <source>
        <dbReference type="ARBA" id="ARBA00032272"/>
    </source>
</evidence>
<feature type="domain" description="Nudix hydrolase" evidence="8">
    <location>
        <begin position="39"/>
        <end position="170"/>
    </location>
</feature>
<reference evidence="9 10" key="1">
    <citation type="submission" date="2020-07" db="EMBL/GenBank/DDBJ databases">
        <title>Stappia sp., F7233, whole genome shotgun sequencing project.</title>
        <authorList>
            <person name="Jiang S."/>
            <person name="Liu Z.W."/>
            <person name="Du Z.J."/>
        </authorList>
    </citation>
    <scope>NUCLEOTIDE SEQUENCE [LARGE SCALE GENOMIC DNA]</scope>
    <source>
        <strain evidence="9 10">F7233</strain>
    </source>
</reference>
<dbReference type="InterPro" id="IPR000086">
    <property type="entry name" value="NUDIX_hydrolase_dom"/>
</dbReference>
<dbReference type="SUPFAM" id="SSF55811">
    <property type="entry name" value="Nudix"/>
    <property type="match status" value="1"/>
</dbReference>
<dbReference type="AlphaFoldDB" id="A0A839A9D4"/>
<comment type="catalytic activity">
    <reaction evidence="1">
        <text>GDP-alpha-D-mannose + H2O = alpha-D-mannose 1-phosphate + GMP + 2 H(+)</text>
        <dbReference type="Rhea" id="RHEA:27978"/>
        <dbReference type="ChEBI" id="CHEBI:15377"/>
        <dbReference type="ChEBI" id="CHEBI:15378"/>
        <dbReference type="ChEBI" id="CHEBI:57527"/>
        <dbReference type="ChEBI" id="CHEBI:58115"/>
        <dbReference type="ChEBI" id="CHEBI:58409"/>
    </reaction>
</comment>
<keyword evidence="10" id="KW-1185">Reference proteome</keyword>
<dbReference type="Pfam" id="PF00293">
    <property type="entry name" value="NUDIX"/>
    <property type="match status" value="1"/>
</dbReference>
<sequence length="188" mass="20788">MSLWRTTDSRVAYQNKWIRVVEETFERPDGTTGLYGVVKTKGGVGVVASDSAGRIVLVAQYRYPASVNSLEIPKGAFDQFNGTESAVEAAQRELKEETGIAAGNWLELATVHTLLGYSDDTVHLFAANDIVEGERNLDDEERIEVVRLTFEEAVRAINDEIVIQGIEYRITDATTISALFMARNANMV</sequence>
<dbReference type="GO" id="GO:0005829">
    <property type="term" value="C:cytosol"/>
    <property type="evidence" value="ECO:0007669"/>
    <property type="project" value="TreeGrafter"/>
</dbReference>
<dbReference type="Gene3D" id="3.90.79.10">
    <property type="entry name" value="Nucleoside Triphosphate Pyrophosphohydrolase"/>
    <property type="match status" value="1"/>
</dbReference>
<organism evidence="9 10">
    <name type="scientific">Stappia albiluteola</name>
    <dbReference type="NCBI Taxonomy" id="2758565"/>
    <lineage>
        <taxon>Bacteria</taxon>
        <taxon>Pseudomonadati</taxon>
        <taxon>Pseudomonadota</taxon>
        <taxon>Alphaproteobacteria</taxon>
        <taxon>Hyphomicrobiales</taxon>
        <taxon>Stappiaceae</taxon>
        <taxon>Stappia</taxon>
    </lineage>
</organism>
<evidence type="ECO:0000256" key="2">
    <source>
        <dbReference type="ARBA" id="ARBA00001946"/>
    </source>
</evidence>
<gene>
    <name evidence="9" type="ORF">H2509_00855</name>
</gene>
<dbReference type="GO" id="GO:0006753">
    <property type="term" value="P:nucleoside phosphate metabolic process"/>
    <property type="evidence" value="ECO:0007669"/>
    <property type="project" value="TreeGrafter"/>
</dbReference>
<dbReference type="GO" id="GO:0019693">
    <property type="term" value="P:ribose phosphate metabolic process"/>
    <property type="evidence" value="ECO:0007669"/>
    <property type="project" value="TreeGrafter"/>
</dbReference>
<evidence type="ECO:0000313" key="9">
    <source>
        <dbReference type="EMBL" id="MBA5775668.1"/>
    </source>
</evidence>
<dbReference type="Proteomes" id="UP000541109">
    <property type="component" value="Unassembled WGS sequence"/>
</dbReference>
<dbReference type="PANTHER" id="PTHR11839:SF18">
    <property type="entry name" value="NUDIX HYDROLASE DOMAIN-CONTAINING PROTEIN"/>
    <property type="match status" value="1"/>
</dbReference>
<dbReference type="RefSeq" id="WP_182161339.1">
    <property type="nucleotide sequence ID" value="NZ_JACFXV010000029.1"/>
</dbReference>
<protein>
    <recommendedName>
        <fullName evidence="4">GDP-mannose pyrophosphatase</fullName>
    </recommendedName>
    <alternativeName>
        <fullName evidence="6">GDP-mannose hydrolase</fullName>
    </alternativeName>
    <alternativeName>
        <fullName evidence="7">GDPMK</fullName>
    </alternativeName>
</protein>
<name>A0A839A9D4_9HYPH</name>
<evidence type="ECO:0000256" key="4">
    <source>
        <dbReference type="ARBA" id="ARBA00016377"/>
    </source>
</evidence>
<evidence type="ECO:0000256" key="1">
    <source>
        <dbReference type="ARBA" id="ARBA00000847"/>
    </source>
</evidence>
<evidence type="ECO:0000259" key="8">
    <source>
        <dbReference type="PROSITE" id="PS51462"/>
    </source>
</evidence>
<dbReference type="GO" id="GO:0016787">
    <property type="term" value="F:hydrolase activity"/>
    <property type="evidence" value="ECO:0007669"/>
    <property type="project" value="UniProtKB-KW"/>
</dbReference>